<dbReference type="InterPro" id="IPR011004">
    <property type="entry name" value="Trimer_LpxA-like_sf"/>
</dbReference>
<keyword evidence="4" id="KW-1185">Reference proteome</keyword>
<name>A0A9X2HZ84_9SPHN</name>
<dbReference type="InterPro" id="IPR051159">
    <property type="entry name" value="Hexapeptide_acetyltransf"/>
</dbReference>
<sequence>MTAPLEAHRAGGPSFSIANRAHRVLWGVAWLMLARWTPPPMHRWRAALLRTFGAKVGRRARVYGSTRVWLPRNLSIGDQSVLGPRVRCYNQGHITIGDRVTVSQDASLCASSHDVSDPHFQLVLRPITIDDDAWIAAEAFVGPAVKVGAGALLGARGVAMRDLEPWTIYTGNPATALRKRRFRTTGRPAGG</sequence>
<evidence type="ECO:0000256" key="1">
    <source>
        <dbReference type="ARBA" id="ARBA00007274"/>
    </source>
</evidence>
<evidence type="ECO:0000313" key="3">
    <source>
        <dbReference type="EMBL" id="MCP3736174.1"/>
    </source>
</evidence>
<dbReference type="AlphaFoldDB" id="A0A9X2HZ84"/>
<dbReference type="GO" id="GO:0008374">
    <property type="term" value="F:O-acyltransferase activity"/>
    <property type="evidence" value="ECO:0007669"/>
    <property type="project" value="TreeGrafter"/>
</dbReference>
<dbReference type="PANTHER" id="PTHR23416:SF23">
    <property type="entry name" value="ACETYLTRANSFERASE C18B11.09C-RELATED"/>
    <property type="match status" value="1"/>
</dbReference>
<dbReference type="SUPFAM" id="SSF51161">
    <property type="entry name" value="Trimeric LpxA-like enzymes"/>
    <property type="match status" value="1"/>
</dbReference>
<dbReference type="CDD" id="cd05825">
    <property type="entry name" value="LbH_wcaF_like"/>
    <property type="match status" value="1"/>
</dbReference>
<evidence type="ECO:0000313" key="4">
    <source>
        <dbReference type="Proteomes" id="UP001139486"/>
    </source>
</evidence>
<evidence type="ECO:0000256" key="2">
    <source>
        <dbReference type="ARBA" id="ARBA00022679"/>
    </source>
</evidence>
<dbReference type="Gene3D" id="2.160.10.10">
    <property type="entry name" value="Hexapeptide repeat proteins"/>
    <property type="match status" value="1"/>
</dbReference>
<protein>
    <submittedName>
        <fullName evidence="3">Colanic acid biosynthesis acetyltransferase</fullName>
    </submittedName>
</protein>
<gene>
    <name evidence="3" type="ORF">M9979_14995</name>
</gene>
<reference evidence="3" key="1">
    <citation type="submission" date="2022-05" db="EMBL/GenBank/DDBJ databases">
        <title>Sphingomonas sp. strain RP10 Genome sequencing and assembly.</title>
        <authorList>
            <person name="Kim I."/>
        </authorList>
    </citation>
    <scope>NUCLEOTIDE SEQUENCE</scope>
    <source>
        <strain evidence="3">RP10</strain>
    </source>
</reference>
<comment type="caution">
    <text evidence="3">The sequence shown here is derived from an EMBL/GenBank/DDBJ whole genome shotgun (WGS) entry which is preliminary data.</text>
</comment>
<accession>A0A9X2HZ84</accession>
<organism evidence="3 4">
    <name type="scientific">Sphingomonas liriopis</name>
    <dbReference type="NCBI Taxonomy" id="2949094"/>
    <lineage>
        <taxon>Bacteria</taxon>
        <taxon>Pseudomonadati</taxon>
        <taxon>Pseudomonadota</taxon>
        <taxon>Alphaproteobacteria</taxon>
        <taxon>Sphingomonadales</taxon>
        <taxon>Sphingomonadaceae</taxon>
        <taxon>Sphingomonas</taxon>
    </lineage>
</organism>
<comment type="similarity">
    <text evidence="1">Belongs to the transferase hexapeptide repeat family.</text>
</comment>
<keyword evidence="2" id="KW-0808">Transferase</keyword>
<dbReference type="RefSeq" id="WP_254290166.1">
    <property type="nucleotide sequence ID" value="NZ_JAMLDY010000021.1"/>
</dbReference>
<proteinExistence type="inferred from homology"/>
<dbReference type="EMBL" id="JAMLDY010000021">
    <property type="protein sequence ID" value="MCP3736174.1"/>
    <property type="molecule type" value="Genomic_DNA"/>
</dbReference>
<dbReference type="Proteomes" id="UP001139486">
    <property type="component" value="Unassembled WGS sequence"/>
</dbReference>
<dbReference type="GO" id="GO:0005829">
    <property type="term" value="C:cytosol"/>
    <property type="evidence" value="ECO:0007669"/>
    <property type="project" value="TreeGrafter"/>
</dbReference>
<dbReference type="PANTHER" id="PTHR23416">
    <property type="entry name" value="SIALIC ACID SYNTHASE-RELATED"/>
    <property type="match status" value="1"/>
</dbReference>